<sequence length="784" mass="90562">MSPDPTAPTTATTNTTTDTGRKRRNEVELPSAKRSPRSLKEEKENEVNQQPTTSSANSSTSNLEVFDESMESPETTTTTTTTGRRKKGHPRRLEDVQKTLKTSSDPNELHEYYKRNETVASRNVRFLVQNVVHKKILFEGKAICRERVMPKIQAEADRLLERQAWINDHHHLATLDFTKINSWGNSMDASNFDTSACSVQAFAVLLDSQNRAKLRKLGMAVISLTQKRLNEEDGNQFNTKKIYLPAHEFVGARKIYIVVIVKRMVAKEEKRGATRKAAAGASSANAKTTPQVLEQKMRIGALLIYDSCGRNLLNNGIERIILVDSTEKPEFEAIFTEMLSSPTEWMKATHNLEILAKQSLRQEDQHLPRILFTSEATRFSKIFNFLQNRAAELPVKYEQIEEDRRLYPGHKDARKDARWLTSRFPCYEFPPDEETGLCRPVQNVKYFESDTVETHENECLFRPVTERSKGRRHRRIIRPVKNEPVEPMEVDDEIGMDIDYDVEMDHHHEAQRYDRYSPQPPINIGPDGKRLSGLQFKFPKGHSSYAPCTFGNRAVDQVPHLDEQQPKTYRKEEFIRHNPRVYTEFQMREKRIDDLPAPEYRKRNQEMYVVQVPATQQQIDIYNKELEKVKITRKVNPDLKHSNDGHPIQPGCAIDGLPVPTFAEMFFPTGKSEIYNILLRYYLTEVGTRAGSFSPEWRSRVLTGFVEKYNEHIFTHDLSEQFEKQLQCMALTSHIKWKPEHFNRPWQKLAELRNKWEAEHPRARSPAPNDVPGPSSQPSTSSHH</sequence>
<reference evidence="3" key="1">
    <citation type="submission" date="2011-07" db="EMBL/GenBank/DDBJ databases">
        <authorList>
            <consortium name="Caenorhabditis brenneri Sequencing and Analysis Consortium"/>
            <person name="Wilson R.K."/>
        </authorList>
    </citation>
    <scope>NUCLEOTIDE SEQUENCE [LARGE SCALE GENOMIC DNA]</scope>
    <source>
        <strain evidence="3">PB2801</strain>
    </source>
</reference>
<evidence type="ECO:0000256" key="1">
    <source>
        <dbReference type="SAM" id="MobiDB-lite"/>
    </source>
</evidence>
<feature type="compositionally biased region" description="Low complexity" evidence="1">
    <location>
        <begin position="52"/>
        <end position="62"/>
    </location>
</feature>
<name>G0PIR0_CAEBE</name>
<accession>G0PIR0</accession>
<evidence type="ECO:0000313" key="2">
    <source>
        <dbReference type="EMBL" id="EGT58242.1"/>
    </source>
</evidence>
<feature type="compositionally biased region" description="Low complexity" evidence="1">
    <location>
        <begin position="1"/>
        <end position="18"/>
    </location>
</feature>
<evidence type="ECO:0000313" key="3">
    <source>
        <dbReference type="Proteomes" id="UP000008068"/>
    </source>
</evidence>
<feature type="compositionally biased region" description="Polar residues" evidence="1">
    <location>
        <begin position="774"/>
        <end position="784"/>
    </location>
</feature>
<protein>
    <submittedName>
        <fullName evidence="2">Uncharacterized protein</fullName>
    </submittedName>
</protein>
<dbReference type="AlphaFoldDB" id="G0PIR0"/>
<gene>
    <name evidence="2" type="ORF">CAEBREN_05411</name>
</gene>
<dbReference type="Proteomes" id="UP000008068">
    <property type="component" value="Unassembled WGS sequence"/>
</dbReference>
<proteinExistence type="predicted"/>
<dbReference type="FunCoup" id="G0PIR0">
    <property type="interactions" value="1903"/>
</dbReference>
<dbReference type="EMBL" id="GL380593">
    <property type="protein sequence ID" value="EGT58242.1"/>
    <property type="molecule type" value="Genomic_DNA"/>
</dbReference>
<keyword evidence="3" id="KW-1185">Reference proteome</keyword>
<dbReference type="InParanoid" id="G0PIR0"/>
<dbReference type="HOGENOM" id="CLU_393916_0_0_1"/>
<organism evidence="3">
    <name type="scientific">Caenorhabditis brenneri</name>
    <name type="common">Nematode worm</name>
    <dbReference type="NCBI Taxonomy" id="135651"/>
    <lineage>
        <taxon>Eukaryota</taxon>
        <taxon>Metazoa</taxon>
        <taxon>Ecdysozoa</taxon>
        <taxon>Nematoda</taxon>
        <taxon>Chromadorea</taxon>
        <taxon>Rhabditida</taxon>
        <taxon>Rhabditina</taxon>
        <taxon>Rhabditomorpha</taxon>
        <taxon>Rhabditoidea</taxon>
        <taxon>Rhabditidae</taxon>
        <taxon>Peloderinae</taxon>
        <taxon>Caenorhabditis</taxon>
    </lineage>
</organism>
<feature type="region of interest" description="Disordered" evidence="1">
    <location>
        <begin position="1"/>
        <end position="109"/>
    </location>
</feature>
<feature type="region of interest" description="Disordered" evidence="1">
    <location>
        <begin position="757"/>
        <end position="784"/>
    </location>
</feature>
<dbReference type="OrthoDB" id="5877057at2759"/>
<dbReference type="OMA" id="CCININQ"/>